<dbReference type="WBParaSite" id="scaffold13029_cov172.g16653">
    <property type="protein sequence ID" value="scaffold13029_cov172.g16653"/>
    <property type="gene ID" value="scaffold13029_cov172.g16653"/>
</dbReference>
<sequence>MLVKALSENYIVDIIVYSREIDGTPIELNPMPNDLKVIKMSIDLKHLNQEMIANNKKLDAYNEFKASRQYNVAIFEGMDYK</sequence>
<evidence type="ECO:0000313" key="2">
    <source>
        <dbReference type="WBParaSite" id="scaffold13029_cov172.g16653"/>
    </source>
</evidence>
<dbReference type="Proteomes" id="UP000887561">
    <property type="component" value="Unplaced"/>
</dbReference>
<organism evidence="1 2">
    <name type="scientific">Meloidogyne javanica</name>
    <name type="common">Root-knot nematode worm</name>
    <dbReference type="NCBI Taxonomy" id="6303"/>
    <lineage>
        <taxon>Eukaryota</taxon>
        <taxon>Metazoa</taxon>
        <taxon>Ecdysozoa</taxon>
        <taxon>Nematoda</taxon>
        <taxon>Chromadorea</taxon>
        <taxon>Rhabditida</taxon>
        <taxon>Tylenchina</taxon>
        <taxon>Tylenchomorpha</taxon>
        <taxon>Tylenchoidea</taxon>
        <taxon>Meloidogynidae</taxon>
        <taxon>Meloidogyninae</taxon>
        <taxon>Meloidogyne</taxon>
        <taxon>Meloidogyne incognita group</taxon>
    </lineage>
</organism>
<evidence type="ECO:0000313" key="1">
    <source>
        <dbReference type="Proteomes" id="UP000887561"/>
    </source>
</evidence>
<protein>
    <submittedName>
        <fullName evidence="2">Uncharacterized protein</fullName>
    </submittedName>
</protein>
<reference evidence="2" key="1">
    <citation type="submission" date="2022-11" db="UniProtKB">
        <authorList>
            <consortium name="WormBaseParasite"/>
        </authorList>
    </citation>
    <scope>IDENTIFICATION</scope>
</reference>
<dbReference type="AlphaFoldDB" id="A0A915LJ93"/>
<name>A0A915LJ93_MELJA</name>
<proteinExistence type="predicted"/>
<keyword evidence="1" id="KW-1185">Reference proteome</keyword>
<accession>A0A915LJ93</accession>